<comment type="pathway">
    <text evidence="3">Amine and polyamine biosynthesis; betaine biosynthesis via choline pathway; betaine aldehyde from choline (monooxygenase route): step 1/1.</text>
</comment>
<evidence type="ECO:0000259" key="13">
    <source>
        <dbReference type="PROSITE" id="PS51296"/>
    </source>
</evidence>
<evidence type="ECO:0000256" key="5">
    <source>
        <dbReference type="ARBA" id="ARBA00012763"/>
    </source>
</evidence>
<dbReference type="EMBL" id="CAVMBE010000006">
    <property type="protein sequence ID" value="CAK3849419.1"/>
    <property type="molecule type" value="Genomic_DNA"/>
</dbReference>
<evidence type="ECO:0000256" key="1">
    <source>
        <dbReference type="ARBA" id="ARBA00001962"/>
    </source>
</evidence>
<evidence type="ECO:0000256" key="2">
    <source>
        <dbReference type="ARBA" id="ARBA00002149"/>
    </source>
</evidence>
<comment type="caution">
    <text evidence="14">The sequence shown here is derived from an EMBL/GenBank/DDBJ whole genome shotgun (WGS) entry which is preliminary data.</text>
</comment>
<dbReference type="SUPFAM" id="SSF55961">
    <property type="entry name" value="Bet v1-like"/>
    <property type="match status" value="1"/>
</dbReference>
<feature type="domain" description="Rieske" evidence="13">
    <location>
        <begin position="56"/>
        <end position="165"/>
    </location>
</feature>
<keyword evidence="11" id="KW-0411">Iron-sulfur</keyword>
<evidence type="ECO:0000256" key="3">
    <source>
        <dbReference type="ARBA" id="ARBA00004866"/>
    </source>
</evidence>
<reference evidence="14" key="1">
    <citation type="submission" date="2023-11" db="EMBL/GenBank/DDBJ databases">
        <authorList>
            <person name="Alioto T."/>
            <person name="Alioto T."/>
            <person name="Gomez Garrido J."/>
        </authorList>
    </citation>
    <scope>NUCLEOTIDE SEQUENCE</scope>
</reference>
<dbReference type="GO" id="GO:0051537">
    <property type="term" value="F:2 iron, 2 sulfur cluster binding"/>
    <property type="evidence" value="ECO:0007669"/>
    <property type="project" value="UniProtKB-KW"/>
</dbReference>
<keyword evidence="8" id="KW-0479">Metal-binding</keyword>
<comment type="similarity">
    <text evidence="4">Belongs to the choline monooxygenase family.</text>
</comment>
<comment type="catalytic activity">
    <reaction evidence="12">
        <text>choline + 2 reduced [2Fe-2S]-[ferredoxin] + O2 + 2 H(+) = betaine aldehyde hydrate + 2 oxidized [2Fe-2S]-[ferredoxin] + H2O</text>
        <dbReference type="Rhea" id="RHEA:17769"/>
        <dbReference type="Rhea" id="RHEA-COMP:10000"/>
        <dbReference type="Rhea" id="RHEA-COMP:10001"/>
        <dbReference type="ChEBI" id="CHEBI:15354"/>
        <dbReference type="ChEBI" id="CHEBI:15377"/>
        <dbReference type="ChEBI" id="CHEBI:15378"/>
        <dbReference type="ChEBI" id="CHEBI:15379"/>
        <dbReference type="ChEBI" id="CHEBI:15870"/>
        <dbReference type="ChEBI" id="CHEBI:33737"/>
        <dbReference type="ChEBI" id="CHEBI:33738"/>
        <dbReference type="EC" id="1.14.15.7"/>
    </reaction>
</comment>
<dbReference type="PRINTS" id="PR00090">
    <property type="entry name" value="RNGDIOXGNASE"/>
</dbReference>
<protein>
    <recommendedName>
        <fullName evidence="6">Choline monooxygenase, chloroplastic</fullName>
        <ecNumber evidence="5">1.14.15.7</ecNumber>
    </recommendedName>
</protein>
<dbReference type="InterPro" id="IPR001663">
    <property type="entry name" value="Rng_hydr_dOase-A"/>
</dbReference>
<sequence length="420" mass="48803">MSKYLRADSITNYFFGGAETARDEEERNATRALPANWYTSPEMYALERRAIFSRKWQLITHSMRFKQPGDWLKFSIAGYEFVICKDRSGSINAFHNACRHRAFPVVTDEKGTSKIFSCKYHGWSYGLNGKLAKAPGYQELEGFDKEKNSLLPIHVHVDYNGFIWINMDANPTPEVAWEDDFQGIDRQERYKQFNFEDYEFDHYWDMTGNYNWKILADNYNECYHCATSHPDIGALANLQTYSVQTKEGQIIHDPATTEEQRKAGLVVASTYYFPNVSTNITPHFFMIQRFVPDGPGKSSMQYQVFRNKSSSDKDFDLVNQIYKRIMSEDKYLCDLAQKNLNAGVFINGELHPRLEKGPLYFQKVVRETVMGHYHREQALKQEIWPARPALPPTNNARISQKDIDFCSALPCPAQREELVW</sequence>
<evidence type="ECO:0000313" key="15">
    <source>
        <dbReference type="Proteomes" id="UP001296104"/>
    </source>
</evidence>
<dbReference type="CDD" id="cd03469">
    <property type="entry name" value="Rieske_RO_Alpha_N"/>
    <property type="match status" value="1"/>
</dbReference>
<gene>
    <name evidence="14" type="ORF">LECACI_7A001634</name>
</gene>
<dbReference type="EC" id="1.14.15.7" evidence="5"/>
<evidence type="ECO:0000256" key="4">
    <source>
        <dbReference type="ARBA" id="ARBA00010848"/>
    </source>
</evidence>
<evidence type="ECO:0000256" key="9">
    <source>
        <dbReference type="ARBA" id="ARBA00023002"/>
    </source>
</evidence>
<accession>A0AAI8YTC8</accession>
<evidence type="ECO:0000256" key="12">
    <source>
        <dbReference type="ARBA" id="ARBA00049097"/>
    </source>
</evidence>
<dbReference type="CDD" id="cd00680">
    <property type="entry name" value="RHO_alpha_C"/>
    <property type="match status" value="1"/>
</dbReference>
<dbReference type="PROSITE" id="PS51296">
    <property type="entry name" value="RIESKE"/>
    <property type="match status" value="1"/>
</dbReference>
<organism evidence="14 15">
    <name type="scientific">Lecanosticta acicola</name>
    <dbReference type="NCBI Taxonomy" id="111012"/>
    <lineage>
        <taxon>Eukaryota</taxon>
        <taxon>Fungi</taxon>
        <taxon>Dikarya</taxon>
        <taxon>Ascomycota</taxon>
        <taxon>Pezizomycotina</taxon>
        <taxon>Dothideomycetes</taxon>
        <taxon>Dothideomycetidae</taxon>
        <taxon>Mycosphaerellales</taxon>
        <taxon>Mycosphaerellaceae</taxon>
        <taxon>Lecanosticta</taxon>
    </lineage>
</organism>
<keyword evidence="9" id="KW-0560">Oxidoreductase</keyword>
<evidence type="ECO:0000256" key="11">
    <source>
        <dbReference type="ARBA" id="ARBA00023014"/>
    </source>
</evidence>
<evidence type="ECO:0000256" key="7">
    <source>
        <dbReference type="ARBA" id="ARBA00022714"/>
    </source>
</evidence>
<dbReference type="SUPFAM" id="SSF50022">
    <property type="entry name" value="ISP domain"/>
    <property type="match status" value="1"/>
</dbReference>
<keyword evidence="15" id="KW-1185">Reference proteome</keyword>
<dbReference type="Gene3D" id="2.102.10.10">
    <property type="entry name" value="Rieske [2Fe-2S] iron-sulphur domain"/>
    <property type="match status" value="1"/>
</dbReference>
<dbReference type="InterPro" id="IPR015879">
    <property type="entry name" value="Ring_hydroxy_dOase_asu_C_dom"/>
</dbReference>
<dbReference type="GO" id="GO:0005506">
    <property type="term" value="F:iron ion binding"/>
    <property type="evidence" value="ECO:0007669"/>
    <property type="project" value="InterPro"/>
</dbReference>
<comment type="function">
    <text evidence="2">Catalyzes the first step of the osmoprotectant glycine betaine synthesis.</text>
</comment>
<evidence type="ECO:0000256" key="8">
    <source>
        <dbReference type="ARBA" id="ARBA00022723"/>
    </source>
</evidence>
<dbReference type="Proteomes" id="UP001296104">
    <property type="component" value="Unassembled WGS sequence"/>
</dbReference>
<comment type="cofactor">
    <cofactor evidence="1">
        <name>Fe cation</name>
        <dbReference type="ChEBI" id="CHEBI:24875"/>
    </cofactor>
</comment>
<evidence type="ECO:0000256" key="6">
    <source>
        <dbReference type="ARBA" id="ARBA00014931"/>
    </source>
</evidence>
<name>A0AAI8YTC8_9PEZI</name>
<dbReference type="InterPro" id="IPR036922">
    <property type="entry name" value="Rieske_2Fe-2S_sf"/>
</dbReference>
<proteinExistence type="inferred from homology"/>
<dbReference type="AlphaFoldDB" id="A0AAI8YTC8"/>
<dbReference type="InterPro" id="IPR017941">
    <property type="entry name" value="Rieske_2Fe-2S"/>
</dbReference>
<dbReference type="GO" id="GO:0019133">
    <property type="term" value="F:choline monooxygenase activity"/>
    <property type="evidence" value="ECO:0007669"/>
    <property type="project" value="UniProtKB-EC"/>
</dbReference>
<dbReference type="PANTHER" id="PTHR43756">
    <property type="entry name" value="CHOLINE MONOOXYGENASE, CHLOROPLASTIC"/>
    <property type="match status" value="1"/>
</dbReference>
<evidence type="ECO:0000313" key="14">
    <source>
        <dbReference type="EMBL" id="CAK3849419.1"/>
    </source>
</evidence>
<dbReference type="Pfam" id="PF00848">
    <property type="entry name" value="Ring_hydroxyl_A"/>
    <property type="match status" value="1"/>
</dbReference>
<keyword evidence="7" id="KW-0001">2Fe-2S</keyword>
<keyword evidence="10" id="KW-0408">Iron</keyword>
<dbReference type="Gene3D" id="3.90.380.10">
    <property type="entry name" value="Naphthalene 1,2-dioxygenase Alpha Subunit, Chain A, domain 1"/>
    <property type="match status" value="2"/>
</dbReference>
<dbReference type="Pfam" id="PF00355">
    <property type="entry name" value="Rieske"/>
    <property type="match status" value="1"/>
</dbReference>
<dbReference type="PANTHER" id="PTHR43756:SF5">
    <property type="entry name" value="CHOLINE MONOOXYGENASE, CHLOROPLASTIC"/>
    <property type="match status" value="1"/>
</dbReference>
<evidence type="ECO:0000256" key="10">
    <source>
        <dbReference type="ARBA" id="ARBA00023004"/>
    </source>
</evidence>